<accession>A0A0C3MYP1</accession>
<evidence type="ECO:0000313" key="1">
    <source>
        <dbReference type="EMBL" id="KIN94009.1"/>
    </source>
</evidence>
<name>A0A0C3MYP1_PISTI</name>
<keyword evidence="2" id="KW-1185">Reference proteome</keyword>
<protein>
    <submittedName>
        <fullName evidence="1">Uncharacterized protein</fullName>
    </submittedName>
</protein>
<proteinExistence type="predicted"/>
<evidence type="ECO:0000313" key="2">
    <source>
        <dbReference type="Proteomes" id="UP000054217"/>
    </source>
</evidence>
<dbReference type="Proteomes" id="UP000054217">
    <property type="component" value="Unassembled WGS sequence"/>
</dbReference>
<sequence>MILRYFLRSYLPVFECTLDEKPSSNIASVPCRNRRVLDRCGDGCGGTQDQSGYGGVRRARVRVDVRSEPAGEPGDFRALCDGPEDVSGAIRVSRSDAGD</sequence>
<organism evidence="1 2">
    <name type="scientific">Pisolithus tinctorius Marx 270</name>
    <dbReference type="NCBI Taxonomy" id="870435"/>
    <lineage>
        <taxon>Eukaryota</taxon>
        <taxon>Fungi</taxon>
        <taxon>Dikarya</taxon>
        <taxon>Basidiomycota</taxon>
        <taxon>Agaricomycotina</taxon>
        <taxon>Agaricomycetes</taxon>
        <taxon>Agaricomycetidae</taxon>
        <taxon>Boletales</taxon>
        <taxon>Sclerodermatineae</taxon>
        <taxon>Pisolithaceae</taxon>
        <taxon>Pisolithus</taxon>
    </lineage>
</organism>
<reference evidence="2" key="2">
    <citation type="submission" date="2015-01" db="EMBL/GenBank/DDBJ databases">
        <title>Evolutionary Origins and Diversification of the Mycorrhizal Mutualists.</title>
        <authorList>
            <consortium name="DOE Joint Genome Institute"/>
            <consortium name="Mycorrhizal Genomics Consortium"/>
            <person name="Kohler A."/>
            <person name="Kuo A."/>
            <person name="Nagy L.G."/>
            <person name="Floudas D."/>
            <person name="Copeland A."/>
            <person name="Barry K.W."/>
            <person name="Cichocki N."/>
            <person name="Veneault-Fourrey C."/>
            <person name="LaButti K."/>
            <person name="Lindquist E.A."/>
            <person name="Lipzen A."/>
            <person name="Lundell T."/>
            <person name="Morin E."/>
            <person name="Murat C."/>
            <person name="Riley R."/>
            <person name="Ohm R."/>
            <person name="Sun H."/>
            <person name="Tunlid A."/>
            <person name="Henrissat B."/>
            <person name="Grigoriev I.V."/>
            <person name="Hibbett D.S."/>
            <person name="Martin F."/>
        </authorList>
    </citation>
    <scope>NUCLEOTIDE SEQUENCE [LARGE SCALE GENOMIC DNA]</scope>
    <source>
        <strain evidence="2">Marx 270</strain>
    </source>
</reference>
<dbReference type="HOGENOM" id="CLU_2321301_0_0_1"/>
<reference evidence="1 2" key="1">
    <citation type="submission" date="2014-04" db="EMBL/GenBank/DDBJ databases">
        <authorList>
            <consortium name="DOE Joint Genome Institute"/>
            <person name="Kuo A."/>
            <person name="Kohler A."/>
            <person name="Costa M.D."/>
            <person name="Nagy L.G."/>
            <person name="Floudas D."/>
            <person name="Copeland A."/>
            <person name="Barry K.W."/>
            <person name="Cichocki N."/>
            <person name="Veneault-Fourrey C."/>
            <person name="LaButti K."/>
            <person name="Lindquist E.A."/>
            <person name="Lipzen A."/>
            <person name="Lundell T."/>
            <person name="Morin E."/>
            <person name="Murat C."/>
            <person name="Sun H."/>
            <person name="Tunlid A."/>
            <person name="Henrissat B."/>
            <person name="Grigoriev I.V."/>
            <person name="Hibbett D.S."/>
            <person name="Martin F."/>
            <person name="Nordberg H.P."/>
            <person name="Cantor M.N."/>
            <person name="Hua S.X."/>
        </authorList>
    </citation>
    <scope>NUCLEOTIDE SEQUENCE [LARGE SCALE GENOMIC DNA]</scope>
    <source>
        <strain evidence="1 2">Marx 270</strain>
    </source>
</reference>
<dbReference type="InParanoid" id="A0A0C3MYP1"/>
<dbReference type="EMBL" id="KN832119">
    <property type="protein sequence ID" value="KIN94009.1"/>
    <property type="molecule type" value="Genomic_DNA"/>
</dbReference>
<dbReference type="AlphaFoldDB" id="A0A0C3MYP1"/>
<gene>
    <name evidence="1" type="ORF">M404DRAFT_1008627</name>
</gene>